<gene>
    <name evidence="4" type="ORF">AQUCO_03000056v1</name>
</gene>
<dbReference type="Pfam" id="PF14432">
    <property type="entry name" value="DYW_deaminase"/>
    <property type="match status" value="1"/>
</dbReference>
<dbReference type="InterPro" id="IPR046848">
    <property type="entry name" value="E_motif"/>
</dbReference>
<sequence>MVCDGLVFPNNFTFPFLINACAKLSSVKSGEVIHCCVIKSGYESDIFIRNSLIHLYANFGNLDCAEQVFGGSCERDIVAFNSMINGYARHGRPTDAFRLFGEIRYSDVKPDEFTIVSLLSACSVLNDVNAGKQIHVLMYKNLGIDGCNVLLRSALVDMYAKCGVMRLAERVFSSMGNNRTTTTAWSSMVSGYARCGQIEIARRLFDEMVERDLVSWTIMIGAYTQAGRYSEALGLFAEMEGEGIKPDEVILVAALSASAKLGALCIGERLHNQYIKDELFGQNLILTTATVDMYAKCGSIDIAFDIFKGVQEKTVFLYNAMIHGFAQHGRSEAAMKLYKEMESAVHQVEPQIEHYCCLVDLLGRSGHVKEAYDFIQKMPFDANSVIWRSLLGSCHIHGNIEMGEIAAKRLLEMDPNHGARYVVLSNMLTDANRWEDAGRVRELMEDRGIVKPPGWSYIEANGTLHSFQASKKSHSQSKEIDLMLEDMATQLKSAGYIPDTTHVLFDIDEEEKETVVTYHSEKLALAYGLINLDPQATIRIVKNLRICADCHSAFKLCSKLYTREIVVRDTIRFHHFKNGLCSCKDFW</sequence>
<dbReference type="InParanoid" id="A0A2G5D111"/>
<feature type="repeat" description="PPR" evidence="2">
    <location>
        <begin position="76"/>
        <end position="110"/>
    </location>
</feature>
<keyword evidence="1" id="KW-0677">Repeat</keyword>
<dbReference type="Pfam" id="PF20431">
    <property type="entry name" value="E_motif"/>
    <property type="match status" value="1"/>
</dbReference>
<evidence type="ECO:0000256" key="1">
    <source>
        <dbReference type="ARBA" id="ARBA00022737"/>
    </source>
</evidence>
<dbReference type="FunFam" id="1.25.40.10:FF:000427">
    <property type="entry name" value="Pentatricopeptide repeat-containing protein chloroplastic"/>
    <property type="match status" value="1"/>
</dbReference>
<feature type="repeat" description="PPR" evidence="2">
    <location>
        <begin position="181"/>
        <end position="211"/>
    </location>
</feature>
<reference evidence="4 5" key="1">
    <citation type="submission" date="2017-09" db="EMBL/GenBank/DDBJ databases">
        <title>WGS assembly of Aquilegia coerulea Goldsmith.</title>
        <authorList>
            <person name="Hodges S."/>
            <person name="Kramer E."/>
            <person name="Nordborg M."/>
            <person name="Tomkins J."/>
            <person name="Borevitz J."/>
            <person name="Derieg N."/>
            <person name="Yan J."/>
            <person name="Mihaltcheva S."/>
            <person name="Hayes R.D."/>
            <person name="Rokhsar D."/>
        </authorList>
    </citation>
    <scope>NUCLEOTIDE SEQUENCE [LARGE SCALE GENOMIC DNA]</scope>
    <source>
        <strain evidence="5">cv. Goldsmith</strain>
    </source>
</reference>
<proteinExistence type="predicted"/>
<feature type="repeat" description="PPR" evidence="2">
    <location>
        <begin position="212"/>
        <end position="246"/>
    </location>
</feature>
<name>A0A2G5D111_AQUCA</name>
<dbReference type="SUPFAM" id="SSF48452">
    <property type="entry name" value="TPR-like"/>
    <property type="match status" value="1"/>
</dbReference>
<dbReference type="Proteomes" id="UP000230069">
    <property type="component" value="Unassembled WGS sequence"/>
</dbReference>
<dbReference type="PANTHER" id="PTHR47926:SF452">
    <property type="entry name" value="PENTATRICOPEPTIDE REPEAT-CONTAINING PROTEIN"/>
    <property type="match status" value="1"/>
</dbReference>
<dbReference type="GO" id="GO:0009451">
    <property type="term" value="P:RNA modification"/>
    <property type="evidence" value="ECO:0007669"/>
    <property type="project" value="InterPro"/>
</dbReference>
<dbReference type="NCBIfam" id="TIGR00756">
    <property type="entry name" value="PPR"/>
    <property type="match status" value="4"/>
</dbReference>
<dbReference type="PROSITE" id="PS51375">
    <property type="entry name" value="PPR"/>
    <property type="match status" value="4"/>
</dbReference>
<feature type="repeat" description="PPR" evidence="2">
    <location>
        <begin position="314"/>
        <end position="344"/>
    </location>
</feature>
<feature type="domain" description="DYW" evidence="3">
    <location>
        <begin position="495"/>
        <end position="587"/>
    </location>
</feature>
<dbReference type="AlphaFoldDB" id="A0A2G5D111"/>
<dbReference type="FunFam" id="1.25.40.10:FF:000366">
    <property type="entry name" value="Pentatricopeptide (PPR) repeat-containing protein"/>
    <property type="match status" value="1"/>
</dbReference>
<dbReference type="STRING" id="218851.A0A2G5D111"/>
<dbReference type="InterPro" id="IPR011990">
    <property type="entry name" value="TPR-like_helical_dom_sf"/>
</dbReference>
<accession>A0A2G5D111</accession>
<dbReference type="FunFam" id="1.25.40.10:FF:000348">
    <property type="entry name" value="Pentatricopeptide repeat-containing protein chloroplastic"/>
    <property type="match status" value="1"/>
</dbReference>
<dbReference type="GO" id="GO:0008270">
    <property type="term" value="F:zinc ion binding"/>
    <property type="evidence" value="ECO:0007669"/>
    <property type="project" value="InterPro"/>
</dbReference>
<dbReference type="PANTHER" id="PTHR47926">
    <property type="entry name" value="PENTATRICOPEPTIDE REPEAT-CONTAINING PROTEIN"/>
    <property type="match status" value="1"/>
</dbReference>
<dbReference type="InterPro" id="IPR032867">
    <property type="entry name" value="DYW_dom"/>
</dbReference>
<dbReference type="InterPro" id="IPR002885">
    <property type="entry name" value="PPR_rpt"/>
</dbReference>
<evidence type="ECO:0000256" key="2">
    <source>
        <dbReference type="PROSITE-ProRule" id="PRU00708"/>
    </source>
</evidence>
<evidence type="ECO:0000313" key="4">
    <source>
        <dbReference type="EMBL" id="PIA37202.1"/>
    </source>
</evidence>
<dbReference type="Pfam" id="PF01535">
    <property type="entry name" value="PPR"/>
    <property type="match status" value="4"/>
</dbReference>
<evidence type="ECO:0000259" key="3">
    <source>
        <dbReference type="Pfam" id="PF14432"/>
    </source>
</evidence>
<dbReference type="Pfam" id="PF13041">
    <property type="entry name" value="PPR_2"/>
    <property type="match status" value="2"/>
</dbReference>
<dbReference type="InterPro" id="IPR046960">
    <property type="entry name" value="PPR_At4g14850-like_plant"/>
</dbReference>
<evidence type="ECO:0000313" key="5">
    <source>
        <dbReference type="Proteomes" id="UP000230069"/>
    </source>
</evidence>
<dbReference type="Gene3D" id="1.25.40.10">
    <property type="entry name" value="Tetratricopeptide repeat domain"/>
    <property type="match status" value="3"/>
</dbReference>
<keyword evidence="5" id="KW-1185">Reference proteome</keyword>
<dbReference type="GO" id="GO:0003723">
    <property type="term" value="F:RNA binding"/>
    <property type="evidence" value="ECO:0007669"/>
    <property type="project" value="InterPro"/>
</dbReference>
<protein>
    <recommendedName>
        <fullName evidence="3">DYW domain-containing protein</fullName>
    </recommendedName>
</protein>
<organism evidence="4 5">
    <name type="scientific">Aquilegia coerulea</name>
    <name type="common">Rocky mountain columbine</name>
    <dbReference type="NCBI Taxonomy" id="218851"/>
    <lineage>
        <taxon>Eukaryota</taxon>
        <taxon>Viridiplantae</taxon>
        <taxon>Streptophyta</taxon>
        <taxon>Embryophyta</taxon>
        <taxon>Tracheophyta</taxon>
        <taxon>Spermatophyta</taxon>
        <taxon>Magnoliopsida</taxon>
        <taxon>Ranunculales</taxon>
        <taxon>Ranunculaceae</taxon>
        <taxon>Thalictroideae</taxon>
        <taxon>Aquilegia</taxon>
    </lineage>
</organism>
<dbReference type="EMBL" id="KZ305047">
    <property type="protein sequence ID" value="PIA37202.1"/>
    <property type="molecule type" value="Genomic_DNA"/>
</dbReference>
<dbReference type="OrthoDB" id="185373at2759"/>